<accession>A0A835K8W3</accession>
<feature type="compositionally biased region" description="Low complexity" evidence="1">
    <location>
        <begin position="63"/>
        <end position="102"/>
    </location>
</feature>
<sequence>MAENAAAAAAAAAASSPKTLPSPNTIIDPSSQSQPQQAATLTNTNAATLTQTQNLSNLPPNTQISSSPSLDHSQISSSPSLHSQHQQQQPILQQQQQQQQQQNVTAMSGYQIQQPLQRSPSMSRMSQINQQQQNQFGGVLRQQQQGLYGQMNFGGPASIQQNSQQNQQLGSANLSRSSLLGQTGHFPLLNGAAAAAAQLNLPSQLLASPRQKAGLAQGSQFHPGNSPGQSLQGIQAIGVMGSLNMSQLRPNGALPYAQQRMSAGSIRQQLVQQNSLTSQV</sequence>
<reference evidence="2 3" key="1">
    <citation type="submission" date="2020-10" db="EMBL/GenBank/DDBJ databases">
        <title>Plant Genome Project.</title>
        <authorList>
            <person name="Zhang R.-G."/>
        </authorList>
    </citation>
    <scope>NUCLEOTIDE SEQUENCE [LARGE SCALE GENOMIC DNA]</scope>
    <source>
        <strain evidence="2">FAFU-HL-1</strain>
        <tissue evidence="2">Leaf</tissue>
    </source>
</reference>
<dbReference type="GO" id="GO:0000124">
    <property type="term" value="C:SAGA complex"/>
    <property type="evidence" value="ECO:0007669"/>
    <property type="project" value="InterPro"/>
</dbReference>
<feature type="compositionally biased region" description="Polar residues" evidence="1">
    <location>
        <begin position="103"/>
        <end position="126"/>
    </location>
</feature>
<dbReference type="PANTHER" id="PTHR12264:SF26">
    <property type="entry name" value="TRANSCRIPTION INITIATION FACTOR TFIID SUBUNIT 12B"/>
    <property type="match status" value="1"/>
</dbReference>
<organism evidence="2 3">
    <name type="scientific">Salix dunnii</name>
    <dbReference type="NCBI Taxonomy" id="1413687"/>
    <lineage>
        <taxon>Eukaryota</taxon>
        <taxon>Viridiplantae</taxon>
        <taxon>Streptophyta</taxon>
        <taxon>Embryophyta</taxon>
        <taxon>Tracheophyta</taxon>
        <taxon>Spermatophyta</taxon>
        <taxon>Magnoliopsida</taxon>
        <taxon>eudicotyledons</taxon>
        <taxon>Gunneridae</taxon>
        <taxon>Pentapetalae</taxon>
        <taxon>rosids</taxon>
        <taxon>fabids</taxon>
        <taxon>Malpighiales</taxon>
        <taxon>Salicaceae</taxon>
        <taxon>Saliceae</taxon>
        <taxon>Salix</taxon>
    </lineage>
</organism>
<protein>
    <submittedName>
        <fullName evidence="2">Uncharacterized protein</fullName>
    </submittedName>
</protein>
<gene>
    <name evidence="2" type="ORF">SADUNF_Sadunf03G0039200</name>
</gene>
<feature type="compositionally biased region" description="Polar residues" evidence="1">
    <location>
        <begin position="217"/>
        <end position="232"/>
    </location>
</feature>
<feature type="compositionally biased region" description="Low complexity" evidence="1">
    <location>
        <begin position="1"/>
        <end position="14"/>
    </location>
</feature>
<evidence type="ECO:0000256" key="1">
    <source>
        <dbReference type="SAM" id="MobiDB-lite"/>
    </source>
</evidence>
<dbReference type="InterPro" id="IPR037794">
    <property type="entry name" value="TAF12"/>
</dbReference>
<dbReference type="GO" id="GO:0003677">
    <property type="term" value="F:DNA binding"/>
    <property type="evidence" value="ECO:0007669"/>
    <property type="project" value="TreeGrafter"/>
</dbReference>
<dbReference type="AlphaFoldDB" id="A0A835K8W3"/>
<dbReference type="Proteomes" id="UP000657918">
    <property type="component" value="Unassembled WGS sequence"/>
</dbReference>
<evidence type="ECO:0000313" key="3">
    <source>
        <dbReference type="Proteomes" id="UP000657918"/>
    </source>
</evidence>
<proteinExistence type="predicted"/>
<dbReference type="GO" id="GO:0005669">
    <property type="term" value="C:transcription factor TFIID complex"/>
    <property type="evidence" value="ECO:0007669"/>
    <property type="project" value="InterPro"/>
</dbReference>
<feature type="region of interest" description="Disordered" evidence="1">
    <location>
        <begin position="210"/>
        <end position="232"/>
    </location>
</feature>
<feature type="compositionally biased region" description="Low complexity" evidence="1">
    <location>
        <begin position="29"/>
        <end position="55"/>
    </location>
</feature>
<feature type="region of interest" description="Disordered" evidence="1">
    <location>
        <begin position="151"/>
        <end position="172"/>
    </location>
</feature>
<dbReference type="GO" id="GO:0051123">
    <property type="term" value="P:RNA polymerase II preinitiation complex assembly"/>
    <property type="evidence" value="ECO:0007669"/>
    <property type="project" value="TreeGrafter"/>
</dbReference>
<dbReference type="OrthoDB" id="1750651at2759"/>
<feature type="compositionally biased region" description="Low complexity" evidence="1">
    <location>
        <begin position="127"/>
        <end position="138"/>
    </location>
</feature>
<keyword evidence="3" id="KW-1185">Reference proteome</keyword>
<dbReference type="EMBL" id="JADGMS010000003">
    <property type="protein sequence ID" value="KAF9685290.1"/>
    <property type="molecule type" value="Genomic_DNA"/>
</dbReference>
<name>A0A835K8W3_9ROSI</name>
<feature type="region of interest" description="Disordered" evidence="1">
    <location>
        <begin position="1"/>
        <end position="138"/>
    </location>
</feature>
<dbReference type="GO" id="GO:0017025">
    <property type="term" value="F:TBP-class protein binding"/>
    <property type="evidence" value="ECO:0007669"/>
    <property type="project" value="TreeGrafter"/>
</dbReference>
<feature type="compositionally biased region" description="Polar residues" evidence="1">
    <location>
        <begin position="16"/>
        <end position="28"/>
    </location>
</feature>
<comment type="caution">
    <text evidence="2">The sequence shown here is derived from an EMBL/GenBank/DDBJ whole genome shotgun (WGS) entry which is preliminary data.</text>
</comment>
<evidence type="ECO:0000313" key="2">
    <source>
        <dbReference type="EMBL" id="KAF9685290.1"/>
    </source>
</evidence>
<dbReference type="PANTHER" id="PTHR12264">
    <property type="entry name" value="TRANSCRIPTION INITIATION FACTOR TFIID SUBUNIT 12"/>
    <property type="match status" value="1"/>
</dbReference>